<dbReference type="SMART" id="SM00753">
    <property type="entry name" value="PAM"/>
    <property type="match status" value="1"/>
</dbReference>
<evidence type="ECO:0000259" key="1">
    <source>
        <dbReference type="Pfam" id="PF24573"/>
    </source>
</evidence>
<dbReference type="PANTHER" id="PTHR16216">
    <property type="entry name" value="DYNEIN ASSEMBLY FACTOR 5, AXONEMAL"/>
    <property type="match status" value="1"/>
</dbReference>
<dbReference type="PANTHER" id="PTHR16216:SF2">
    <property type="entry name" value="DYNEIN AXONEMAL ASSEMBLY FACTOR 5"/>
    <property type="match status" value="1"/>
</dbReference>
<dbReference type="GO" id="GO:0036159">
    <property type="term" value="P:inner dynein arm assembly"/>
    <property type="evidence" value="ECO:0007669"/>
    <property type="project" value="TreeGrafter"/>
</dbReference>
<dbReference type="InterPro" id="IPR011989">
    <property type="entry name" value="ARM-like"/>
</dbReference>
<reference evidence="3 4" key="1">
    <citation type="submission" date="2016-04" db="EMBL/GenBank/DDBJ databases">
        <title>The genome of Intoshia linei affirms orthonectids as highly simplified spiralians.</title>
        <authorList>
            <person name="Mikhailov K.V."/>
            <person name="Slusarev G.S."/>
            <person name="Nikitin M.A."/>
            <person name="Logacheva M.D."/>
            <person name="Penin A."/>
            <person name="Aleoshin V."/>
            <person name="Panchin Y.V."/>
        </authorList>
    </citation>
    <scope>NUCLEOTIDE SEQUENCE [LARGE SCALE GENOMIC DNA]</scope>
    <source>
        <strain evidence="3">Intl2013</strain>
        <tissue evidence="3">Whole animal</tissue>
    </source>
</reference>
<dbReference type="GO" id="GO:0005737">
    <property type="term" value="C:cytoplasm"/>
    <property type="evidence" value="ECO:0007669"/>
    <property type="project" value="TreeGrafter"/>
</dbReference>
<dbReference type="AlphaFoldDB" id="A0A177B2H9"/>
<accession>A0A177B2H9</accession>
<keyword evidence="4" id="KW-1185">Reference proteome</keyword>
<comment type="caution">
    <text evidence="3">The sequence shown here is derived from an EMBL/GenBank/DDBJ whole genome shotgun (WGS) entry which is preliminary data.</text>
</comment>
<evidence type="ECO:0000313" key="3">
    <source>
        <dbReference type="EMBL" id="OAF67813.1"/>
    </source>
</evidence>
<proteinExistence type="predicted"/>
<dbReference type="OrthoDB" id="413572at2759"/>
<dbReference type="Pfam" id="PF24573">
    <property type="entry name" value="HEAT_DAAF5"/>
    <property type="match status" value="1"/>
</dbReference>
<feature type="domain" description="Dynein axonemal assembly factor 5 HEAT-repeat" evidence="1">
    <location>
        <begin position="369"/>
        <end position="550"/>
    </location>
</feature>
<dbReference type="GO" id="GO:0036158">
    <property type="term" value="P:outer dynein arm assembly"/>
    <property type="evidence" value="ECO:0007669"/>
    <property type="project" value="TreeGrafter"/>
</dbReference>
<dbReference type="Proteomes" id="UP000078046">
    <property type="component" value="Unassembled WGS sequence"/>
</dbReference>
<dbReference type="SUPFAM" id="SSF48371">
    <property type="entry name" value="ARM repeat"/>
    <property type="match status" value="2"/>
</dbReference>
<evidence type="ECO:0000313" key="4">
    <source>
        <dbReference type="Proteomes" id="UP000078046"/>
    </source>
</evidence>
<dbReference type="InterPro" id="IPR057978">
    <property type="entry name" value="TPR_DAAF5"/>
</dbReference>
<dbReference type="Gene3D" id="1.25.10.10">
    <property type="entry name" value="Leucine-rich Repeat Variant"/>
    <property type="match status" value="2"/>
</dbReference>
<organism evidence="3 4">
    <name type="scientific">Intoshia linei</name>
    <dbReference type="NCBI Taxonomy" id="1819745"/>
    <lineage>
        <taxon>Eukaryota</taxon>
        <taxon>Metazoa</taxon>
        <taxon>Spiralia</taxon>
        <taxon>Lophotrochozoa</taxon>
        <taxon>Mesozoa</taxon>
        <taxon>Orthonectida</taxon>
        <taxon>Rhopaluridae</taxon>
        <taxon>Intoshia</taxon>
    </lineage>
</organism>
<dbReference type="GO" id="GO:0003341">
    <property type="term" value="P:cilium movement"/>
    <property type="evidence" value="ECO:0007669"/>
    <property type="project" value="TreeGrafter"/>
</dbReference>
<name>A0A177B2H9_9BILA</name>
<sequence length="1264" mass="147205">MSDLNLDLERSLNLLQDANKGKRLKSVKTVNSNITNLTENSKQVNLLLYRIANKITTLSLHDKSETIREISVVVLDKIIIQLFDNFTNQIWELFDVSPETYIEKLEPIKRILSIIQYLTFRLLDKQKDCNFFNKDRDNNNEFVIEKDSSEEVRLLILKSIHNFLFLLNTVCEEKSNFKHEKDQYNFKNAINCIINHVEFSNALSQSLADTFPEALKYTCLCVEEYSKVIIIPPKDDSNKVILDNLYTLSSHRRSGVRISAINAIFYVVSNDEKNTPDACHHLAQRLFDSVEKVRVTTIHCLGKWLMNLRDRYSYQANIIPLLLTGFSDESMNIVEQSTNYWHDTGMQYIEENKERFRDEQQYLSCSLEYYPFKNERPNIGCRTMVSNHFGKLMGALKTEVRDWLDETRLKSIQLLKHILLNVEENVTINMCQVFSILIRAFFNHSDETLIEIRECCRIIGCFIPFADWWKIVCPEINRVGTTQHSLAHLLSILSYILEGCNPKMSLDHNSVRDVTLILMEHVQTYNEKVTSAINRIMTVLLCNFKDYCINSMECKIEDEFYNIAISCISLSKDTQLETAKLNMEKFCNIIKDVYKLLEIQIHDKYCSKILQDMSGNVNIWNKNSVELAVFLEILSNFDIYYVLTLQDIKTILRILLDKNRDAEMKLKIFIKLARYFKNLPNNHNDSFLIGVNEEWFIQDIIIPNLTWIAGLTQAAVRSSALSALFTLLNSKQIDIYVISSNIENVLPSVLAMLEEDKKTTRVIACKILSLLIKNSQNEKSVLSIDCLMKLWSNSLLSRMNDASDEIRLLVISIARDYYQSLINRMQVCDIELYRAYFENDYNILFLHMDDANPKIQKNIMEVLKIAGKLTPELVLSTIEKYGNCICNSQDEEDSINNYISLKYFTLKIEFCKKSINDINSILAPMGIKEFVNVLCCKAILLKKYNEAMEYQINCILNFLEAIDDHEFKYSKVYNAALCQLTTDLRRLSQLSSKHLNEITINNKKSVPMEHCAEIVLKCFRKLAGYKQNDSNRKNALIHISNQLMRIYFRIHKTNLIDSILRAIDKAISDNIPFPPLDVVTHKYLRARHFLFKGKPEQSFEMFSETLANCTNISKKNTRQILIYLVPMALLHDKIICIKMLNDYNLQFYIPLVKAVVNGDIKNLTRIRDEKQEFFFNHKLYFIIEQLKIITYRNLVFKVYKLVEGYRLHINYVQVAFNMAELSSEIPLMVSYKGLHTFFVLDSFSLIKCYNFIAVQKTIDNVVSL</sequence>
<dbReference type="InterPro" id="IPR016024">
    <property type="entry name" value="ARM-type_fold"/>
</dbReference>
<dbReference type="Pfam" id="PF25757">
    <property type="entry name" value="TPR_DNAAF5"/>
    <property type="match status" value="1"/>
</dbReference>
<dbReference type="GO" id="GO:0045505">
    <property type="term" value="F:dynein intermediate chain binding"/>
    <property type="evidence" value="ECO:0007669"/>
    <property type="project" value="TreeGrafter"/>
</dbReference>
<dbReference type="InterPro" id="IPR052623">
    <property type="entry name" value="DAAF5"/>
</dbReference>
<gene>
    <name evidence="3" type="ORF">A3Q56_04452</name>
</gene>
<protein>
    <submittedName>
        <fullName evidence="3">Uncharacterized protein</fullName>
    </submittedName>
</protein>
<dbReference type="InterPro" id="IPR056497">
    <property type="entry name" value="HEAT_DAAF5"/>
</dbReference>
<feature type="domain" description="Dynein axonemal assembly factor 5 TPR repeats" evidence="2">
    <location>
        <begin position="198"/>
        <end position="358"/>
    </location>
</feature>
<dbReference type="EMBL" id="LWCA01000569">
    <property type="protein sequence ID" value="OAF67813.1"/>
    <property type="molecule type" value="Genomic_DNA"/>
</dbReference>
<evidence type="ECO:0000259" key="2">
    <source>
        <dbReference type="Pfam" id="PF25757"/>
    </source>
</evidence>